<feature type="signal peptide" evidence="2">
    <location>
        <begin position="1"/>
        <end position="25"/>
    </location>
</feature>
<sequence precursor="true">MTHWRNCSRRWLSGLVLTGALAALAGCINDAFDPWLGPRRPREGTERYLSTRPDVSESDKYNFLQRQPIAPELLADLAQSPSRDTRAYVAMNPATPADTLVALAADPDIGVRQYTAPHPGLPRAALLRLFADPSALVRDAAVASPVWQAEELWTLYRQGHAGDAIAGNPNAPAALLMAIARSGRGSSLLGYQLARSPQITPEIEAFVLASGSGTDKLTLLNNPRLSCPTLLDLAKDPEPHIAQRARETAEERDSAGRRCRVKGRP</sequence>
<keyword evidence="4" id="KW-1185">Reference proteome</keyword>
<gene>
    <name evidence="3" type="ORF">BN948_03711</name>
</gene>
<reference evidence="4" key="1">
    <citation type="submission" date="2014-11" db="EMBL/GenBank/DDBJ databases">
        <title>Draft genome sequence of Hydrogenophaga intermedia S1.</title>
        <authorList>
            <person name="Gan H.M."/>
            <person name="Chew T.H."/>
            <person name="Stolz A."/>
        </authorList>
    </citation>
    <scope>NUCLEOTIDE SEQUENCE [LARGE SCALE GENOMIC DNA]</scope>
    <source>
        <strain evidence="4">S1</strain>
    </source>
</reference>
<evidence type="ECO:0000313" key="3">
    <source>
        <dbReference type="EMBL" id="CDN89274.1"/>
    </source>
</evidence>
<dbReference type="Pfam" id="PF01816">
    <property type="entry name" value="LRV"/>
    <property type="match status" value="1"/>
</dbReference>
<dbReference type="InterPro" id="IPR016024">
    <property type="entry name" value="ARM-type_fold"/>
</dbReference>
<dbReference type="InterPro" id="IPR011989">
    <property type="entry name" value="ARM-like"/>
</dbReference>
<accession>A0A1L1PKK2</accession>
<dbReference type="EMBL" id="CCAE010000039">
    <property type="protein sequence ID" value="CDN89274.1"/>
    <property type="molecule type" value="Genomic_DNA"/>
</dbReference>
<dbReference type="SUPFAM" id="SSF48371">
    <property type="entry name" value="ARM repeat"/>
    <property type="match status" value="1"/>
</dbReference>
<feature type="chain" id="PRO_5009681488" evidence="2">
    <location>
        <begin position="26"/>
        <end position="265"/>
    </location>
</feature>
<feature type="compositionally biased region" description="Basic and acidic residues" evidence="1">
    <location>
        <begin position="243"/>
        <end position="256"/>
    </location>
</feature>
<keyword evidence="2" id="KW-0732">Signal</keyword>
<dbReference type="Gene3D" id="1.25.10.10">
    <property type="entry name" value="Leucine-rich Repeat Variant"/>
    <property type="match status" value="1"/>
</dbReference>
<dbReference type="Proteomes" id="UP000028878">
    <property type="component" value="Unassembled WGS sequence"/>
</dbReference>
<feature type="region of interest" description="Disordered" evidence="1">
    <location>
        <begin position="243"/>
        <end position="265"/>
    </location>
</feature>
<evidence type="ECO:0000313" key="4">
    <source>
        <dbReference type="Proteomes" id="UP000028878"/>
    </source>
</evidence>
<evidence type="ECO:0000256" key="1">
    <source>
        <dbReference type="SAM" id="MobiDB-lite"/>
    </source>
</evidence>
<evidence type="ECO:0000256" key="2">
    <source>
        <dbReference type="SAM" id="SignalP"/>
    </source>
</evidence>
<dbReference type="PROSITE" id="PS51257">
    <property type="entry name" value="PROKAR_LIPOPROTEIN"/>
    <property type="match status" value="1"/>
</dbReference>
<dbReference type="AlphaFoldDB" id="A0A1L1PKK2"/>
<proteinExistence type="predicted"/>
<organism evidence="3 4">
    <name type="scientific">Hydrogenophaga intermedia</name>
    <dbReference type="NCBI Taxonomy" id="65786"/>
    <lineage>
        <taxon>Bacteria</taxon>
        <taxon>Pseudomonadati</taxon>
        <taxon>Pseudomonadota</taxon>
        <taxon>Betaproteobacteria</taxon>
        <taxon>Burkholderiales</taxon>
        <taxon>Comamonadaceae</taxon>
        <taxon>Hydrogenophaga</taxon>
    </lineage>
</organism>
<dbReference type="InterPro" id="IPR004830">
    <property type="entry name" value="LRR_variant"/>
</dbReference>
<dbReference type="RefSeq" id="WP_009520412.1">
    <property type="nucleotide sequence ID" value="NZ_CCAE010000039.1"/>
</dbReference>
<name>A0A1L1PKK2_HYDIT</name>
<protein>
    <submittedName>
        <fullName evidence="3">Leucine rich repeat variant</fullName>
    </submittedName>
</protein>